<accession>A0A158J0G1</accession>
<sequence length="150" mass="15798">METPESQAPVKKAPQSSRSAAARKKVKPEAAAKPQSKAPVAKKAAASKTAKKADTKSAANAEATVPPAPADGKSKRPKKEKVVRDSFTMPKSDYVKIASLKQKCLDSGVRVKKSELLRAALAMLDAVPAKQLLDAINQLEAVKTGRPSNA</sequence>
<dbReference type="Proteomes" id="UP000054770">
    <property type="component" value="Unassembled WGS sequence"/>
</dbReference>
<evidence type="ECO:0008006" key="4">
    <source>
        <dbReference type="Google" id="ProtNLM"/>
    </source>
</evidence>
<dbReference type="AlphaFoldDB" id="A0A158J0G1"/>
<organism evidence="2 3">
    <name type="scientific">Caballeronia choica</name>
    <dbReference type="NCBI Taxonomy" id="326476"/>
    <lineage>
        <taxon>Bacteria</taxon>
        <taxon>Pseudomonadati</taxon>
        <taxon>Pseudomonadota</taxon>
        <taxon>Betaproteobacteria</taxon>
        <taxon>Burkholderiales</taxon>
        <taxon>Burkholderiaceae</taxon>
        <taxon>Caballeronia</taxon>
    </lineage>
</organism>
<feature type="region of interest" description="Disordered" evidence="1">
    <location>
        <begin position="1"/>
        <end position="85"/>
    </location>
</feature>
<reference evidence="2" key="1">
    <citation type="submission" date="2016-01" db="EMBL/GenBank/DDBJ databases">
        <authorList>
            <person name="Peeters C."/>
        </authorList>
    </citation>
    <scope>NUCLEOTIDE SEQUENCE [LARGE SCALE GENOMIC DNA]</scope>
    <source>
        <strain evidence="2">LMG 22940</strain>
    </source>
</reference>
<dbReference type="EMBL" id="FCON02000031">
    <property type="protein sequence ID" value="SAL61983.1"/>
    <property type="molecule type" value="Genomic_DNA"/>
</dbReference>
<evidence type="ECO:0000313" key="3">
    <source>
        <dbReference type="Proteomes" id="UP000054770"/>
    </source>
</evidence>
<name>A0A158J0G1_9BURK</name>
<protein>
    <recommendedName>
        <fullName evidence="4">Histone H1-like nucleoprotein HC2</fullName>
    </recommendedName>
</protein>
<evidence type="ECO:0000256" key="1">
    <source>
        <dbReference type="SAM" id="MobiDB-lite"/>
    </source>
</evidence>
<dbReference type="RefSeq" id="WP_087645368.1">
    <property type="nucleotide sequence ID" value="NZ_FCON02000031.1"/>
</dbReference>
<keyword evidence="3" id="KW-1185">Reference proteome</keyword>
<gene>
    <name evidence="2" type="ORF">AWB68_03247</name>
</gene>
<comment type="caution">
    <text evidence="2">The sequence shown here is derived from an EMBL/GenBank/DDBJ whole genome shotgun (WGS) entry which is preliminary data.</text>
</comment>
<proteinExistence type="predicted"/>
<evidence type="ECO:0000313" key="2">
    <source>
        <dbReference type="EMBL" id="SAL61983.1"/>
    </source>
</evidence>
<dbReference type="OrthoDB" id="9182647at2"/>
<feature type="compositionally biased region" description="Low complexity" evidence="1">
    <location>
        <begin position="31"/>
        <end position="48"/>
    </location>
</feature>